<dbReference type="InterPro" id="IPR008972">
    <property type="entry name" value="Cupredoxin"/>
</dbReference>
<reference evidence="9 10" key="1">
    <citation type="journal article" date="2021" name="bioRxiv">
        <title>Chromosome-scale and haplotype-resolved genome assembly of a tetraploid potato cultivar.</title>
        <authorList>
            <person name="Sun H."/>
            <person name="Jiao W.-B."/>
            <person name="Krause K."/>
            <person name="Campoy J.A."/>
            <person name="Goel M."/>
            <person name="Folz-Donahue K."/>
            <person name="Kukat C."/>
            <person name="Huettel B."/>
            <person name="Schneeberger K."/>
        </authorList>
    </citation>
    <scope>NUCLEOTIDE SEQUENCE [LARGE SCALE GENOMIC DNA]</scope>
    <source>
        <strain evidence="9">SolTubOtavaFocal</strain>
        <tissue evidence="9">Leaves</tissue>
    </source>
</reference>
<dbReference type="InterPro" id="IPR011707">
    <property type="entry name" value="Cu-oxidase-like_N"/>
</dbReference>
<name>A0ABQ7VHT8_SOLTU</name>
<dbReference type="SUPFAM" id="SSF49503">
    <property type="entry name" value="Cupredoxins"/>
    <property type="match status" value="3"/>
</dbReference>
<dbReference type="InterPro" id="IPR001117">
    <property type="entry name" value="Cu-oxidase_2nd"/>
</dbReference>
<evidence type="ECO:0000259" key="5">
    <source>
        <dbReference type="Pfam" id="PF05003"/>
    </source>
</evidence>
<dbReference type="InterPro" id="IPR021864">
    <property type="entry name" value="DUF3475"/>
</dbReference>
<dbReference type="Pfam" id="PF05003">
    <property type="entry name" value="DUF668"/>
    <property type="match status" value="1"/>
</dbReference>
<dbReference type="Pfam" id="PF00394">
    <property type="entry name" value="Cu-oxidase"/>
    <property type="match status" value="1"/>
</dbReference>
<feature type="domain" description="DUF668" evidence="5">
    <location>
        <begin position="352"/>
        <end position="437"/>
    </location>
</feature>
<evidence type="ECO:0000256" key="1">
    <source>
        <dbReference type="ARBA" id="ARBA00010609"/>
    </source>
</evidence>
<dbReference type="InterPro" id="IPR011706">
    <property type="entry name" value="Cu-oxidase_C"/>
</dbReference>
<keyword evidence="10" id="KW-1185">Reference proteome</keyword>
<dbReference type="Gene3D" id="2.60.40.420">
    <property type="entry name" value="Cupredoxins - blue copper proteins"/>
    <property type="match status" value="3"/>
</dbReference>
<feature type="domain" description="Plastocyanin-like" evidence="4">
    <location>
        <begin position="719"/>
        <end position="840"/>
    </location>
</feature>
<evidence type="ECO:0000259" key="4">
    <source>
        <dbReference type="Pfam" id="PF00394"/>
    </source>
</evidence>
<keyword evidence="2" id="KW-0325">Glycoprotein</keyword>
<evidence type="ECO:0000313" key="10">
    <source>
        <dbReference type="Proteomes" id="UP000826656"/>
    </source>
</evidence>
<accession>A0ABQ7VHT8</accession>
<evidence type="ECO:0000259" key="7">
    <source>
        <dbReference type="Pfam" id="PF07732"/>
    </source>
</evidence>
<dbReference type="CDD" id="cd13846">
    <property type="entry name" value="CuRO_1_AAO_like_1"/>
    <property type="match status" value="1"/>
</dbReference>
<dbReference type="Proteomes" id="UP000826656">
    <property type="component" value="Unassembled WGS sequence"/>
</dbReference>
<evidence type="ECO:0000256" key="2">
    <source>
        <dbReference type="ARBA" id="ARBA00023180"/>
    </source>
</evidence>
<evidence type="ECO:0000259" key="6">
    <source>
        <dbReference type="Pfam" id="PF07731"/>
    </source>
</evidence>
<gene>
    <name evidence="9" type="ORF">KY290_019451</name>
</gene>
<dbReference type="Pfam" id="PF07732">
    <property type="entry name" value="Cu-oxidase_3"/>
    <property type="match status" value="1"/>
</dbReference>
<dbReference type="InterPro" id="IPR007700">
    <property type="entry name" value="DUF668"/>
</dbReference>
<feature type="domain" description="Plastocyanin-like" evidence="6">
    <location>
        <begin position="938"/>
        <end position="1072"/>
    </location>
</feature>
<comment type="caution">
    <text evidence="9">The sequence shown here is derived from an EMBL/GenBank/DDBJ whole genome shotgun (WGS) entry which is preliminary data.</text>
</comment>
<organism evidence="9 10">
    <name type="scientific">Solanum tuberosum</name>
    <name type="common">Potato</name>
    <dbReference type="NCBI Taxonomy" id="4113"/>
    <lineage>
        <taxon>Eukaryota</taxon>
        <taxon>Viridiplantae</taxon>
        <taxon>Streptophyta</taxon>
        <taxon>Embryophyta</taxon>
        <taxon>Tracheophyta</taxon>
        <taxon>Spermatophyta</taxon>
        <taxon>Magnoliopsida</taxon>
        <taxon>eudicotyledons</taxon>
        <taxon>Gunneridae</taxon>
        <taxon>Pentapetalae</taxon>
        <taxon>asterids</taxon>
        <taxon>lamiids</taxon>
        <taxon>Solanales</taxon>
        <taxon>Solanaceae</taxon>
        <taxon>Solanoideae</taxon>
        <taxon>Solaneae</taxon>
        <taxon>Solanum</taxon>
    </lineage>
</organism>
<dbReference type="InterPro" id="IPR045021">
    <property type="entry name" value="PSI1/2/3"/>
</dbReference>
<feature type="region of interest" description="Disordered" evidence="3">
    <location>
        <begin position="1"/>
        <end position="39"/>
    </location>
</feature>
<evidence type="ECO:0000259" key="8">
    <source>
        <dbReference type="Pfam" id="PF11961"/>
    </source>
</evidence>
<evidence type="ECO:0000313" key="9">
    <source>
        <dbReference type="EMBL" id="KAH0763378.1"/>
    </source>
</evidence>
<feature type="domain" description="DUF3475" evidence="8">
    <location>
        <begin position="132"/>
        <end position="188"/>
    </location>
</feature>
<dbReference type="PANTHER" id="PTHR31730">
    <property type="entry name" value="OS01G0873900 PROTEIN"/>
    <property type="match status" value="1"/>
</dbReference>
<sequence length="1101" mass="124306">MGGVCTGGTARSRVEIHHESPSGSSKKMESVESIGKQKKDESFSYPDVGAFRGTPNLYDSGELYMSISRELKPSTPARTGVNKVPSSFLGKASIVGLEKAVEVLDTLGSSMTNLNSGGFMTGMTSRGNKIAILAFEVANTITKGANLLQSLSKENVEYLKKEILPSKGVQQLVSTNMKELLTIAAADKREEFDIFSREVIRFGDMCKDPQWHNLNRYFSRLDSDTLTHKQLRSEAELMMQELSTLAQHTSELYHELHALDRFEQDYRRKLEELDSLNLPRKGEGLMMLQSELKHQRKIARSLKKKSLWAKGLEEVVEKLVDIVTYIHQAIVEAFGDNGLTSAVKEPVKKQERLGVAGLALHYANLVTQIDNIASRPTSLPPNMRDGLYNGLPPSIKTALRSRLQAVDAKEELTIPQIKAEMEKTLQWLVPVAADTTKAHQGFGWVGEWANTGSEFGKKNPPQVSLIRLQTLYHADKQKMDYHVLELVTWLHRLISLVRFNGPKAFPGRSPTRKGLNLQTELMMNTTSKTPKVQISLEDRNLLEKVMKRKCLVPGRSKSQEFLLPKNRKKNLEEINNINVHSKLLHFDWVVSVSSNVPIGDPKEVIMINNQFPGPLLNTTTNDVVIINVYNNLTEPFLMTWNGVQLRRNSWQDGVEGTNCPIMPGKKWTYKFQMKDQIGSFFYFPSLFFQKAAGGYGPIRINNVETVPLPFARPDYEYDILIGDWYFDEYKDLRISLEDGCKMPFPDAILINGMRSNQAIFEFQPGATYRLRISNVGLKTTLNFKIQDHEMLLVETEGAYTLKKYHQNLDIHVGQSYSVLVTAKNHSYGSSYHMLASSRFIPRELSGLASIRYPGFDVEPLVAVYPDEPSQDKYGYSMEQALSIRTDLLVGAARRNPQGSYVYGSINISRTLILQNGEAALDGQNRYTVNGVSFLHPRTPLKLADYFQLSDVFEPGFVPAAPVDDVPRLGVSVIDANYHDFVHVVFQNPLDSLQTWHSDGYNFFVVGMGRGKWEEGKMETYNMIDAIYRSTIQVYPYSWTAILIKLDNQGMWNLRSQDAEKWYLGQELYIRVKGDVNDPFKISPRDEAPIPANVIKCGKVAD</sequence>
<dbReference type="Pfam" id="PF11961">
    <property type="entry name" value="DUF3475"/>
    <property type="match status" value="1"/>
</dbReference>
<dbReference type="EMBL" id="JAIVGD010000013">
    <property type="protein sequence ID" value="KAH0763378.1"/>
    <property type="molecule type" value="Genomic_DNA"/>
</dbReference>
<feature type="domain" description="Plastocyanin-like" evidence="7">
    <location>
        <begin position="599"/>
        <end position="702"/>
    </location>
</feature>
<dbReference type="PANTHER" id="PTHR31730:SF18">
    <property type="entry name" value="PROTEIN PSK SIMULATOR 2"/>
    <property type="match status" value="1"/>
</dbReference>
<dbReference type="Pfam" id="PF07731">
    <property type="entry name" value="Cu-oxidase_2"/>
    <property type="match status" value="1"/>
</dbReference>
<comment type="similarity">
    <text evidence="1">Belongs to the multicopper oxidase family.</text>
</comment>
<evidence type="ECO:0000256" key="3">
    <source>
        <dbReference type="SAM" id="MobiDB-lite"/>
    </source>
</evidence>
<dbReference type="InterPro" id="IPR034273">
    <property type="entry name" value="CuRO_1_AAO-like"/>
</dbReference>
<proteinExistence type="inferred from homology"/>
<protein>
    <submittedName>
        <fullName evidence="9">Uncharacterized protein</fullName>
    </submittedName>
</protein>
<feature type="compositionally biased region" description="Basic and acidic residues" evidence="3">
    <location>
        <begin position="12"/>
        <end position="39"/>
    </location>
</feature>